<dbReference type="InterPro" id="IPR046780">
    <property type="entry name" value="aBig_2"/>
</dbReference>
<dbReference type="InterPro" id="IPR001919">
    <property type="entry name" value="CBD2"/>
</dbReference>
<dbReference type="SUPFAM" id="SSF69318">
    <property type="entry name" value="Integrin alpha N-terminal domain"/>
    <property type="match status" value="2"/>
</dbReference>
<dbReference type="PANTHER" id="PTHR46580:SF2">
    <property type="entry name" value="MAM DOMAIN-CONTAINING PROTEIN"/>
    <property type="match status" value="1"/>
</dbReference>
<dbReference type="PROSITE" id="PS51007">
    <property type="entry name" value="CYTC"/>
    <property type="match status" value="3"/>
</dbReference>
<dbReference type="SUPFAM" id="SSF46626">
    <property type="entry name" value="Cytochrome c"/>
    <property type="match status" value="2"/>
</dbReference>
<dbReference type="PROSITE" id="PS51173">
    <property type="entry name" value="CBM2"/>
    <property type="match status" value="1"/>
</dbReference>
<dbReference type="InterPro" id="IPR012291">
    <property type="entry name" value="CBM2_carb-bd_dom_sf"/>
</dbReference>
<feature type="domain" description="Cytochrome c" evidence="6">
    <location>
        <begin position="1170"/>
        <end position="1284"/>
    </location>
</feature>
<evidence type="ECO:0000256" key="4">
    <source>
        <dbReference type="ARBA" id="ARBA00023004"/>
    </source>
</evidence>
<evidence type="ECO:0000259" key="7">
    <source>
        <dbReference type="PROSITE" id="PS51173"/>
    </source>
</evidence>
<dbReference type="Pfam" id="PF20578">
    <property type="entry name" value="aBig_2"/>
    <property type="match status" value="1"/>
</dbReference>
<name>A0A6S6T977_9BACT</name>
<gene>
    <name evidence="8" type="ORF">HELGO_WM4160</name>
</gene>
<dbReference type="Gene3D" id="1.10.760.10">
    <property type="entry name" value="Cytochrome c-like domain"/>
    <property type="match status" value="2"/>
</dbReference>
<evidence type="ECO:0000259" key="6">
    <source>
        <dbReference type="PROSITE" id="PS51007"/>
    </source>
</evidence>
<keyword evidence="1 5" id="KW-0349">Heme</keyword>
<sequence>MLSMQTTHALESDFNGDGRLDVLVKNINNGRVNAWLNSDAETSNHYLKTLSSEVSIVNIADINGDGKSDVILKNEENRRVNAWISTTGQSTNQYLKTLSSTVEIVDVADINGDGKDDIIVKNNDNRRVNAWLSTDGQSTNQYLKTLSSKVEIVDVADINGDGKDDIIVQNSENRRVNVWLSTDGQSTNQYLKTLSSTVEIVDVADMNGDAKDDIVVQNSDNGRVNVWLSTAGQSSNKYLKTLSSMVEIIGTADINGDAKDDILVKNKDNHRVNGWLSTDGESTNKYLKTLATDLKIVMFGDVDADGNADIIVQNSLNGRVSVWLNRDEGTNSKYLKTLGEGVVIFPEDSELIEPNPLFTAFNVGLGGSSSFPFASQTEGEKIWVSTRSLILDEHIENNGYYANMKAFEGEKFAELQTELKKSKFFTLWFVEGWQESWYNKSSIQELMDAGYIPVISYWYFGDKLIEGMPDTTKQEAYKVDNLRIADFLADLNGTKMILMEPEFNKASVLESESTQHAFAGMISDAIDTIKVKNPEILVSLSMMDTGSRGVYNSAEQCGYENCALGDKAAWSEPEIIFTDLMDKLDFISFNQMVAQFSRDYENPGGWYTPNPRKFTAEDLGIDFMAERVSNFSKFLHEKYKKPVYLPYIAIATATWDDVNNNNEIEDNEVAYNGWEDKANSVYKRLSQLRTELQENGLFGFAPMALFDNPRHDYGGYQYFMNNEYHLGIIGSSAIDEVDIATHGDLNFKSHIVNYIYDPSFVEDDPDDPDNPDNPDDKDSVAQAKEALTFERIKNTNLSETMITENLSLITLGEAGVSITWETNASAISPEGIVSRGATDIWVTVTATLTKGTQSAVKTFILLLMKEEVNAGFCQVDYNISAQWNTGATISVKVTNHLGNLSDWVVSFTFPSEQTLNGDLWNGVETQNGSYVSVLNEFYNNNVKDGGIIEFGFNLFHGGENEKPSDIRLNGKLCDGQIGGIEKPAKPTELSAELVDNIKVNLTWIDNSDNEDAFFIYESVNDEAWTLLTSVKANVVSYDNISVQTDKHYAYKVEAKNVAGGTGSDSVSIVPLNRTVQSGTKNNAIALVANCMACHTATNSDSSIPIIHGLDRDYLEKTLKGYRTTDEESQHFSFAMHRIVDGYTDDELEIMVEYFSAQTWIGNTVVSYDVDTIKLGKTLYESNCVACHGVDAVQDNIMLSKQSEQYLADTMKHYAQGLHKDADIGMRNVFENSIGDDTTKIEALAKYLAVGLEVPSGSNDSIREFRATYVSASNKILASWAFINPETNRVDVLVNGVVVQTLTDLNISSLWIDNDGENDFIIGENYDIQLKATNDGNETLSTKISVAVMSDQDAGALHYNANCKVCHGVNGTARADITLWNPNNHSFSEYTQASIMPESYYSNCDEACLDLIGVYVQNVLEPRARENNDTDDAEDVYADIPRGYRLLNTVEYSNTLHSLFEISEEATRAETLALNATDLPKDNIVEGYNTDRDMNRIDEDSLNALSIMANRVESYLTSIKGKTDAGCLINNYDFCIADKSEFLSTFATKIFRRPLTEIELTTYESIEEVSQIVGDMLVSPKFLYRSEMGNETNITDVYALTSYEIATALAYSISGTTPDDILLGLADNGALFDANTRFTQAVRLSALETGKDKLDDFIGRWLLEDNIYSLFDKNPEKFPGYNNEVRTAQSNQIVQYFRMVMESNEHSRYKDLFVNEYMMSNEVISNYYGEGMSNSESFEKVPATSKRYGVLTLGAIASKYANSEESHPFKRGNFVLARLMCHPLGLPGNGGDVPAIIDHAGENQRDRYAQHVNDPSCATCHNVMDPIGFTWENYDGSGRYRTSEYHSEEHGGPKVIDTSVTLKGLLTFDEAETHSATSIRDVSEIIAESDRGPECMALQYYRYISGDSHAEIENSLVLKKIVSDFREEEYDLQSLFINMVKLQSFVTRRGVE</sequence>
<dbReference type="InterPro" id="IPR036909">
    <property type="entry name" value="Cyt_c-like_dom_sf"/>
</dbReference>
<dbReference type="Gene3D" id="2.130.10.130">
    <property type="entry name" value="Integrin alpha, N-terminal"/>
    <property type="match status" value="2"/>
</dbReference>
<dbReference type="GO" id="GO:0046872">
    <property type="term" value="F:metal ion binding"/>
    <property type="evidence" value="ECO:0007669"/>
    <property type="project" value="UniProtKB-KW"/>
</dbReference>
<dbReference type="InterPro" id="IPR009056">
    <property type="entry name" value="Cyt_c-like_dom"/>
</dbReference>
<dbReference type="GO" id="GO:0030247">
    <property type="term" value="F:polysaccharide binding"/>
    <property type="evidence" value="ECO:0007669"/>
    <property type="project" value="UniProtKB-UniRule"/>
</dbReference>
<feature type="domain" description="CBM2" evidence="7">
    <location>
        <begin position="866"/>
        <end position="976"/>
    </location>
</feature>
<reference evidence="8" key="1">
    <citation type="submission" date="2020-01" db="EMBL/GenBank/DDBJ databases">
        <authorList>
            <person name="Meier V. D."/>
            <person name="Meier V D."/>
        </authorList>
    </citation>
    <scope>NUCLEOTIDE SEQUENCE</scope>
    <source>
        <strain evidence="8">HLG_WM_MAG_05</strain>
    </source>
</reference>
<evidence type="ECO:0000256" key="3">
    <source>
        <dbReference type="ARBA" id="ARBA00022729"/>
    </source>
</evidence>
<evidence type="ECO:0000313" key="8">
    <source>
        <dbReference type="EMBL" id="CAA6813118.1"/>
    </source>
</evidence>
<dbReference type="Gene3D" id="2.60.40.10">
    <property type="entry name" value="Immunoglobulins"/>
    <property type="match status" value="1"/>
</dbReference>
<keyword evidence="3" id="KW-0732">Signal</keyword>
<organism evidence="8">
    <name type="scientific">uncultured Sulfurovum sp</name>
    <dbReference type="NCBI Taxonomy" id="269237"/>
    <lineage>
        <taxon>Bacteria</taxon>
        <taxon>Pseudomonadati</taxon>
        <taxon>Campylobacterota</taxon>
        <taxon>Epsilonproteobacteria</taxon>
        <taxon>Campylobacterales</taxon>
        <taxon>Sulfurovaceae</taxon>
        <taxon>Sulfurovum</taxon>
        <taxon>environmental samples</taxon>
    </lineage>
</organism>
<dbReference type="GO" id="GO:0004553">
    <property type="term" value="F:hydrolase activity, hydrolyzing O-glycosyl compounds"/>
    <property type="evidence" value="ECO:0007669"/>
    <property type="project" value="InterPro"/>
</dbReference>
<evidence type="ECO:0000256" key="5">
    <source>
        <dbReference type="PROSITE-ProRule" id="PRU00433"/>
    </source>
</evidence>
<dbReference type="SUPFAM" id="SSF49384">
    <property type="entry name" value="Carbohydrate-binding domain"/>
    <property type="match status" value="1"/>
</dbReference>
<dbReference type="InterPro" id="IPR028994">
    <property type="entry name" value="Integrin_alpha_N"/>
</dbReference>
<dbReference type="Pfam" id="PF07631">
    <property type="entry name" value="PSD4"/>
    <property type="match status" value="1"/>
</dbReference>
<dbReference type="InterPro" id="IPR013517">
    <property type="entry name" value="FG-GAP"/>
</dbReference>
<dbReference type="EMBL" id="CACVAU010000042">
    <property type="protein sequence ID" value="CAA6813118.1"/>
    <property type="molecule type" value="Genomic_DNA"/>
</dbReference>
<dbReference type="GO" id="GO:0005975">
    <property type="term" value="P:carbohydrate metabolic process"/>
    <property type="evidence" value="ECO:0007669"/>
    <property type="project" value="InterPro"/>
</dbReference>
<keyword evidence="4 5" id="KW-0408">Iron</keyword>
<dbReference type="InterPro" id="IPR013042">
    <property type="entry name" value="DUF1592"/>
</dbReference>
<feature type="domain" description="Cytochrome c" evidence="6">
    <location>
        <begin position="1073"/>
        <end position="1158"/>
    </location>
</feature>
<dbReference type="SMART" id="SM00637">
    <property type="entry name" value="CBD_II"/>
    <property type="match status" value="1"/>
</dbReference>
<dbReference type="Pfam" id="PF00034">
    <property type="entry name" value="Cytochrom_C"/>
    <property type="match status" value="1"/>
</dbReference>
<keyword evidence="2 5" id="KW-0479">Metal-binding</keyword>
<dbReference type="Gene3D" id="2.60.40.290">
    <property type="match status" value="1"/>
</dbReference>
<proteinExistence type="predicted"/>
<dbReference type="GO" id="GO:0009055">
    <property type="term" value="F:electron transfer activity"/>
    <property type="evidence" value="ECO:0007669"/>
    <property type="project" value="InterPro"/>
</dbReference>
<dbReference type="InterPro" id="IPR008965">
    <property type="entry name" value="CBM2/CBM3_carb-bd_dom_sf"/>
</dbReference>
<evidence type="ECO:0000256" key="2">
    <source>
        <dbReference type="ARBA" id="ARBA00022723"/>
    </source>
</evidence>
<protein>
    <submittedName>
        <fullName evidence="8">Uncharacterized protein</fullName>
    </submittedName>
</protein>
<dbReference type="GO" id="GO:0020037">
    <property type="term" value="F:heme binding"/>
    <property type="evidence" value="ECO:0007669"/>
    <property type="project" value="InterPro"/>
</dbReference>
<evidence type="ECO:0000256" key="1">
    <source>
        <dbReference type="ARBA" id="ARBA00022617"/>
    </source>
</evidence>
<dbReference type="InterPro" id="IPR013783">
    <property type="entry name" value="Ig-like_fold"/>
</dbReference>
<dbReference type="Pfam" id="PF13517">
    <property type="entry name" value="FG-GAP_3"/>
    <property type="match status" value="2"/>
</dbReference>
<dbReference type="PANTHER" id="PTHR46580">
    <property type="entry name" value="SENSOR KINASE-RELATED"/>
    <property type="match status" value="1"/>
</dbReference>
<dbReference type="InterPro" id="IPR013039">
    <property type="entry name" value="DUF1588"/>
</dbReference>
<dbReference type="Pfam" id="PF07627">
    <property type="entry name" value="PSCyt3"/>
    <property type="match status" value="1"/>
</dbReference>
<accession>A0A6S6T977</accession>
<dbReference type="Pfam" id="PF00553">
    <property type="entry name" value="CBM_2"/>
    <property type="match status" value="1"/>
</dbReference>
<feature type="domain" description="Cytochrome c" evidence="6">
    <location>
        <begin position="1349"/>
        <end position="1491"/>
    </location>
</feature>